<dbReference type="InterPro" id="IPR013103">
    <property type="entry name" value="RVT_2"/>
</dbReference>
<name>A0AAE1RGA8_9SOLA</name>
<dbReference type="Gene3D" id="3.40.50.300">
    <property type="entry name" value="P-loop containing nucleotide triphosphate hydrolases"/>
    <property type="match status" value="1"/>
</dbReference>
<dbReference type="PANTHER" id="PTHR47679:SF1">
    <property type="entry name" value="PROTEIN TORNADO 1"/>
    <property type="match status" value="1"/>
</dbReference>
<proteinExistence type="predicted"/>
<feature type="domain" description="COR" evidence="4">
    <location>
        <begin position="1337"/>
        <end position="1489"/>
    </location>
</feature>
<protein>
    <submittedName>
        <fullName evidence="5">Uncharacterized protein</fullName>
    </submittedName>
</protein>
<comment type="caution">
    <text evidence="5">The sequence shown here is derived from an EMBL/GenBank/DDBJ whole genome shotgun (WGS) entry which is preliminary data.</text>
</comment>
<keyword evidence="1" id="KW-0677">Repeat</keyword>
<feature type="region of interest" description="Disordered" evidence="2">
    <location>
        <begin position="1716"/>
        <end position="1739"/>
    </location>
</feature>
<reference evidence="5" key="1">
    <citation type="submission" date="2023-12" db="EMBL/GenBank/DDBJ databases">
        <title>Genome assembly of Anisodus tanguticus.</title>
        <authorList>
            <person name="Wang Y.-J."/>
        </authorList>
    </citation>
    <scope>NUCLEOTIDE SEQUENCE</scope>
    <source>
        <strain evidence="5">KB-2021</strain>
        <tissue evidence="5">Leaf</tissue>
    </source>
</reference>
<feature type="region of interest" description="Disordered" evidence="2">
    <location>
        <begin position="123"/>
        <end position="173"/>
    </location>
</feature>
<dbReference type="Pfam" id="PF14223">
    <property type="entry name" value="Retrotran_gag_2"/>
    <property type="match status" value="1"/>
</dbReference>
<gene>
    <name evidence="5" type="ORF">RND71_029851</name>
</gene>
<evidence type="ECO:0000313" key="6">
    <source>
        <dbReference type="Proteomes" id="UP001291623"/>
    </source>
</evidence>
<dbReference type="PANTHER" id="PTHR47679">
    <property type="entry name" value="PROTEIN TORNADO 1"/>
    <property type="match status" value="1"/>
</dbReference>
<feature type="compositionally biased region" description="Polar residues" evidence="2">
    <location>
        <begin position="1717"/>
        <end position="1731"/>
    </location>
</feature>
<dbReference type="Pfam" id="PF13516">
    <property type="entry name" value="LRR_6"/>
    <property type="match status" value="1"/>
</dbReference>
<dbReference type="Proteomes" id="UP001291623">
    <property type="component" value="Unassembled WGS sequence"/>
</dbReference>
<dbReference type="CDD" id="cd09272">
    <property type="entry name" value="RNase_HI_RT_Ty1"/>
    <property type="match status" value="1"/>
</dbReference>
<dbReference type="Pfam" id="PF07727">
    <property type="entry name" value="RVT_2"/>
    <property type="match status" value="2"/>
</dbReference>
<dbReference type="InterPro" id="IPR032171">
    <property type="entry name" value="COR-A"/>
</dbReference>
<feature type="domain" description="Reverse transcriptase Ty1/copia-type" evidence="3">
    <location>
        <begin position="280"/>
        <end position="363"/>
    </location>
</feature>
<keyword evidence="6" id="KW-1185">Reference proteome</keyword>
<evidence type="ECO:0000259" key="4">
    <source>
        <dbReference type="Pfam" id="PF16095"/>
    </source>
</evidence>
<sequence length="2028" mass="228160">MEPDSTAMEVWNRLRDIFQDNKNSPAVTLEQEFSTTDMADFPNAYTYCQRLKVLSDQLKNIGSPVTNNRLVLQLVSGLTDAYNDVGTLIRLSNPLPFFYQACSMLILEEAGFAKKAATISNSAMGGSRSNGKGGGHRNSCGGGNGGRGGGNGGQQWQPRAQWGGGPPYHKEKSDGTFERYKARLIGDGKTQQVGVDCGETFSPVVKLATIRTVLSLALSKAWPLHQLDVKNVFLHGELNETVYMYQPLGYMDSTYPNHVCLLKKSLYGLKQPPGLVQEGHNIAYLLLYVDDIILNASSYALLKSIMSLLGSKFAMKDLRPLHYFLGIVVTRHAGGLFLSQKKYATEIVERGDMSSCKPSATPVDTKPKLSASSGKPFADPTLYRSLAGPLQYLTFTRPNISYAVQHVCIFMHNPMDDLMHALKRIVRYIQGTLEYDLHLYPSSTSTLVSYTYVDWGGCSDTRLSTSGYGIFLGDNLVSWSSKRQATLSRSSAEAEYRGVANVVSESCWLRNLLLELHCSVPKATLVYCDNVSAIYLSGNPVNHQRTKHIELDIHFVREKTARGQVCVLHVPSSYQIADIFTKALYCCSKACELPASIIAAHQKLREFQMVSQVKKMEASQKLRDLQWGYQVIKSSSLDLHSISFYLSQPTTCCHQETENSININISKESLSHFSDLLVLLKTSISTQASLRDLEFHQVEWELQQVRNLGVLLENSSSIKQLVFKRNRFTANCLSELSEVLKKNGVIKEIMLSESNIGPVGASLLASALKVNGSLEELQIWEDSIGSKGAEELSKMIEVNSTLKLLTIFDSKSITATPLISAVLARNRSMEVHIWNGVNNEKTSKVVEFVPENSTLRIYRLNVSGACRVACALGMNATVTTLDLTGVRLKSRWAKEFRWVLEQNRTLKEANLSNTCLKDKGVVYVAAGLFKNHSLQKLYLKGNWFGGVGVEHLLCPLSRFSVLQHQANVTLKSLTFGGKRNKIGRNGLAAILQMLTSNESLTSFGIYNDESLKPDDVVRIFRSLEKNATLRCISLQGCKGVDGEAVLQTIMDILQVNPWIEDIDLSRTPLHNAGKTEVIYQRLGQNDKADAEPEIDLLKDMPMTVPKSCRVFLCGQEFAGKTTLCNSIHEHFSSPKLPYIDQVRTLVNPIEQAVRPIGMKIKTFKDEDTKISIWNLAGQQEFYALHDLMFPGHGSASVFLIISSLFRKPNNREQKTPDEVEEDLQYWLRFIISNSRRALQQCMLPSVTVVLTHYDKINQPSQNLQLIVHSIQRLRDKFQGFVEFYPTVFRVDARSSASISKVAHHLQKTSKTVLQRVPRVYELCNDLMQILSVWRSENHNKPAIKWKEFGDLCQVKVPLLRVRSRLDNKEKVEMRRRAVATCLHHIGEVIYFDELDFLILDCEWFCGEVLGQLLRLDVKKQTSAGDGFISRKELEKVLRSNLDSQIPGMGSKVFENLDASDLVRMMLKLEVCYEQDPSDTNSLILIPCFLEEGKGKSPKWQINSSECIYAGRHLQCDDSSHTFLTPGFFPRLQARLLIYFHALFSIPESYDCGNEIAALFLEKYVISMSINGIYVRVELGSQLGYYVDVLACSTKHLTETLRLFQQLIVSAIQSLCHGVTLTENIIRPECVKNLIPPRYRRNQLLPLQLLKQALLSVSADNMYDYQHTWDLVADSGRTIVGAGFDYARDLLSDDDFREVLQRRYHDLHNLAGELQIPLDNSQDGDNHASTTSEETEGKIEPTFSGIAKGVEEVLQRLTIIQQELRDIKHEIQGLRYYEYRLIMELNRKVNYLVNYNVQVEERKVPNMFYFVRTENYSRRLITAMVSGINALRLHMLCEYRGEMHVVEDQIGCEVMQVDNRAVKCLAPYMTKFMKLVTFALKIGAHLAAGMGEMIPDLSREVAHLLESPAAYSAAGAAAAGVVGVAAAGRVERNRGSRDIQQDLKAAQQWVVDFLRDQRCSGGRDIAEKFGLWRVRYRDSGQIAWICRRHIYPHESFHHILAASTYTLRGVQDSWSCSIPSLTLMPMSCS</sequence>
<dbReference type="SUPFAM" id="SSF52047">
    <property type="entry name" value="RNI-like"/>
    <property type="match status" value="1"/>
</dbReference>
<evidence type="ECO:0000256" key="2">
    <source>
        <dbReference type="SAM" id="MobiDB-lite"/>
    </source>
</evidence>
<dbReference type="InterPro" id="IPR001611">
    <property type="entry name" value="Leu-rich_rpt"/>
</dbReference>
<feature type="domain" description="Reverse transcriptase Ty1/copia-type" evidence="3">
    <location>
        <begin position="169"/>
        <end position="273"/>
    </location>
</feature>
<dbReference type="InterPro" id="IPR032675">
    <property type="entry name" value="LRR_dom_sf"/>
</dbReference>
<dbReference type="SUPFAM" id="SSF56672">
    <property type="entry name" value="DNA/RNA polymerases"/>
    <property type="match status" value="1"/>
</dbReference>
<dbReference type="Gene3D" id="3.80.10.10">
    <property type="entry name" value="Ribonuclease Inhibitor"/>
    <property type="match status" value="3"/>
</dbReference>
<feature type="compositionally biased region" description="Gly residues" evidence="2">
    <location>
        <begin position="140"/>
        <end position="153"/>
    </location>
</feature>
<accession>A0AAE1RGA8</accession>
<evidence type="ECO:0000259" key="3">
    <source>
        <dbReference type="Pfam" id="PF07727"/>
    </source>
</evidence>
<evidence type="ECO:0000313" key="5">
    <source>
        <dbReference type="EMBL" id="KAK4350538.1"/>
    </source>
</evidence>
<dbReference type="InterPro" id="IPR027417">
    <property type="entry name" value="P-loop_NTPase"/>
</dbReference>
<dbReference type="EMBL" id="JAVYJV010000016">
    <property type="protein sequence ID" value="KAK4350538.1"/>
    <property type="molecule type" value="Genomic_DNA"/>
</dbReference>
<dbReference type="InterPro" id="IPR043502">
    <property type="entry name" value="DNA/RNA_pol_sf"/>
</dbReference>
<organism evidence="5 6">
    <name type="scientific">Anisodus tanguticus</name>
    <dbReference type="NCBI Taxonomy" id="243964"/>
    <lineage>
        <taxon>Eukaryota</taxon>
        <taxon>Viridiplantae</taxon>
        <taxon>Streptophyta</taxon>
        <taxon>Embryophyta</taxon>
        <taxon>Tracheophyta</taxon>
        <taxon>Spermatophyta</taxon>
        <taxon>Magnoliopsida</taxon>
        <taxon>eudicotyledons</taxon>
        <taxon>Gunneridae</taxon>
        <taxon>Pentapetalae</taxon>
        <taxon>asterids</taxon>
        <taxon>lamiids</taxon>
        <taxon>Solanales</taxon>
        <taxon>Solanaceae</taxon>
        <taxon>Solanoideae</taxon>
        <taxon>Hyoscyameae</taxon>
        <taxon>Anisodus</taxon>
    </lineage>
</organism>
<dbReference type="SMART" id="SM00368">
    <property type="entry name" value="LRR_RI"/>
    <property type="match status" value="5"/>
</dbReference>
<dbReference type="SUPFAM" id="SSF52540">
    <property type="entry name" value="P-loop containing nucleoside triphosphate hydrolases"/>
    <property type="match status" value="1"/>
</dbReference>
<dbReference type="Pfam" id="PF16095">
    <property type="entry name" value="COR-A"/>
    <property type="match status" value="1"/>
</dbReference>
<evidence type="ECO:0000256" key="1">
    <source>
        <dbReference type="ARBA" id="ARBA00022737"/>
    </source>
</evidence>